<dbReference type="Proteomes" id="UP000095287">
    <property type="component" value="Unplaced"/>
</dbReference>
<evidence type="ECO:0000313" key="2">
    <source>
        <dbReference type="WBParaSite" id="L893_g5721.t1"/>
    </source>
</evidence>
<evidence type="ECO:0000313" key="1">
    <source>
        <dbReference type="Proteomes" id="UP000095287"/>
    </source>
</evidence>
<keyword evidence="1" id="KW-1185">Reference proteome</keyword>
<accession>A0A1I8AI78</accession>
<sequence length="84" mass="9617">MSRLGYFRALKCSKSLCITITIIADHARQRNQKRSVLTNSLLAFDFVEHLLVFHINEEKSIRNCANLFVSPLSALELLICILVR</sequence>
<organism evidence="1 2">
    <name type="scientific">Steinernema glaseri</name>
    <dbReference type="NCBI Taxonomy" id="37863"/>
    <lineage>
        <taxon>Eukaryota</taxon>
        <taxon>Metazoa</taxon>
        <taxon>Ecdysozoa</taxon>
        <taxon>Nematoda</taxon>
        <taxon>Chromadorea</taxon>
        <taxon>Rhabditida</taxon>
        <taxon>Tylenchina</taxon>
        <taxon>Panagrolaimomorpha</taxon>
        <taxon>Strongyloidoidea</taxon>
        <taxon>Steinernematidae</taxon>
        <taxon>Steinernema</taxon>
    </lineage>
</organism>
<dbReference type="AlphaFoldDB" id="A0A1I8AI78"/>
<proteinExistence type="predicted"/>
<protein>
    <submittedName>
        <fullName evidence="2">Secreted protein</fullName>
    </submittedName>
</protein>
<dbReference type="WBParaSite" id="L893_g5721.t1">
    <property type="protein sequence ID" value="L893_g5721.t1"/>
    <property type="gene ID" value="L893_g5721"/>
</dbReference>
<reference evidence="2" key="1">
    <citation type="submission" date="2016-11" db="UniProtKB">
        <authorList>
            <consortium name="WormBaseParasite"/>
        </authorList>
    </citation>
    <scope>IDENTIFICATION</scope>
</reference>
<name>A0A1I8AI78_9BILA</name>